<keyword evidence="2" id="KW-1185">Reference proteome</keyword>
<accession>A0ACC4ZNI3</accession>
<organism evidence="1 2">
    <name type="scientific">Paenibacillus jamilae</name>
    <dbReference type="NCBI Taxonomy" id="114136"/>
    <lineage>
        <taxon>Bacteria</taxon>
        <taxon>Bacillati</taxon>
        <taxon>Bacillota</taxon>
        <taxon>Bacilli</taxon>
        <taxon>Bacillales</taxon>
        <taxon>Paenibacillaceae</taxon>
        <taxon>Paenibacillus</taxon>
    </lineage>
</organism>
<dbReference type="Proteomes" id="UP000074866">
    <property type="component" value="Unassembled WGS sequence"/>
</dbReference>
<sequence>MAKKAPDMGEYKYGFRDMHQSIFQSGKGLTEEIVREISRIKEEPEWMLNFRLKALNQFYKMPMPEWGADLTELSLDDIQYYVRPSEKQGKTWEEVPSEIKATFDKLGIPEA</sequence>
<name>A0ACC4ZNI3_9BACL</name>
<dbReference type="EMBL" id="LDRX01000197">
    <property type="protein sequence ID" value="KTS76598.1"/>
    <property type="molecule type" value="Genomic_DNA"/>
</dbReference>
<proteinExistence type="predicted"/>
<evidence type="ECO:0000313" key="1">
    <source>
        <dbReference type="EMBL" id="KTS76598.1"/>
    </source>
</evidence>
<gene>
    <name evidence="1" type="ORF">NS115_23865</name>
</gene>
<feature type="non-terminal residue" evidence="1">
    <location>
        <position position="111"/>
    </location>
</feature>
<protein>
    <submittedName>
        <fullName evidence="1">Fe-S cluster assembly protein SufB</fullName>
    </submittedName>
</protein>
<comment type="caution">
    <text evidence="1">The sequence shown here is derived from an EMBL/GenBank/DDBJ whole genome shotgun (WGS) entry which is preliminary data.</text>
</comment>
<reference evidence="1 2" key="1">
    <citation type="journal article" date="2016" name="Front. Microbiol.">
        <title>Genomic Resource of Rice Seed Associated Bacteria.</title>
        <authorList>
            <person name="Midha S."/>
            <person name="Bansal K."/>
            <person name="Sharma S."/>
            <person name="Kumar N."/>
            <person name="Patil P.P."/>
            <person name="Chaudhry V."/>
            <person name="Patil P.B."/>
        </authorList>
    </citation>
    <scope>NUCLEOTIDE SEQUENCE [LARGE SCALE GENOMIC DNA]</scope>
    <source>
        <strain evidence="1 2">NS115</strain>
    </source>
</reference>
<evidence type="ECO:0000313" key="2">
    <source>
        <dbReference type="Proteomes" id="UP000074866"/>
    </source>
</evidence>